<dbReference type="EMBL" id="BMUB01000005">
    <property type="protein sequence ID" value="GGU74993.1"/>
    <property type="molecule type" value="Genomic_DNA"/>
</dbReference>
<sequence length="103" mass="10840">MEFVAGPPARWHLTLKDGTLLELWADGYGIVNGAYEFSALVRATEEEQGQAHVLARTPSDSHRVMVAVARLATGSVQDVHTASRPSHDGACVCPGLPGSSAGE</sequence>
<dbReference type="EMBL" id="JPRF03000013">
    <property type="protein sequence ID" value="OEV38627.1"/>
    <property type="molecule type" value="Genomic_DNA"/>
</dbReference>
<dbReference type="OrthoDB" id="3481994at2"/>
<proteinExistence type="predicted"/>
<dbReference type="Proteomes" id="UP000610124">
    <property type="component" value="Unassembled WGS sequence"/>
</dbReference>
<evidence type="ECO:0000256" key="1">
    <source>
        <dbReference type="SAM" id="MobiDB-lite"/>
    </source>
</evidence>
<reference evidence="3 4" key="2">
    <citation type="submission" date="2014-07" db="EMBL/GenBank/DDBJ databases">
        <authorList>
            <person name="Zhang J.E."/>
            <person name="Yang H."/>
            <person name="Guo J."/>
            <person name="Deng Z."/>
            <person name="Luo H."/>
            <person name="Luo M."/>
            <person name="Zhao B."/>
        </authorList>
    </citation>
    <scope>NUCLEOTIDE SEQUENCE [LARGE SCALE GENOMIC DNA]</scope>
    <source>
        <strain evidence="3">ATCC 10762</strain>
        <strain evidence="4">ATCC 10762 / DSM 40127 / CCM 3239 / JCM 4008 / LMG 5968 / NBRC 12843 / NCIMB 8234 / A-377</strain>
    </source>
</reference>
<organism evidence="3 4">
    <name type="scientific">Kitasatospora aureofaciens</name>
    <name type="common">Streptomyces aureofaciens</name>
    <dbReference type="NCBI Taxonomy" id="1894"/>
    <lineage>
        <taxon>Bacteria</taxon>
        <taxon>Bacillati</taxon>
        <taxon>Actinomycetota</taxon>
        <taxon>Actinomycetes</taxon>
        <taxon>Kitasatosporales</taxon>
        <taxon>Streptomycetaceae</taxon>
        <taxon>Kitasatospora</taxon>
    </lineage>
</organism>
<reference evidence="2" key="1">
    <citation type="journal article" date="2014" name="Int. J. Syst. Evol. Microbiol.">
        <title>Complete genome sequence of Corynebacterium casei LMG S-19264T (=DSM 44701T), isolated from a smear-ripened cheese.</title>
        <authorList>
            <consortium name="US DOE Joint Genome Institute (JGI-PGF)"/>
            <person name="Walter F."/>
            <person name="Albersmeier A."/>
            <person name="Kalinowski J."/>
            <person name="Ruckert C."/>
        </authorList>
    </citation>
    <scope>NUCLEOTIDE SEQUENCE</scope>
    <source>
        <strain evidence="2">JCM 4434</strain>
    </source>
</reference>
<reference evidence="2" key="5">
    <citation type="submission" date="2020-09" db="EMBL/GenBank/DDBJ databases">
        <authorList>
            <person name="Sun Q."/>
            <person name="Ohkuma M."/>
        </authorList>
    </citation>
    <scope>NUCLEOTIDE SEQUENCE</scope>
    <source>
        <strain evidence="2">JCM 4434</strain>
    </source>
</reference>
<evidence type="ECO:0000313" key="2">
    <source>
        <dbReference type="EMBL" id="GGU74993.1"/>
    </source>
</evidence>
<keyword evidence="4" id="KW-1185">Reference proteome</keyword>
<dbReference type="Proteomes" id="UP000037395">
    <property type="component" value="Unassembled WGS sequence"/>
</dbReference>
<comment type="caution">
    <text evidence="3">The sequence shown here is derived from an EMBL/GenBank/DDBJ whole genome shotgun (WGS) entry which is preliminary data.</text>
</comment>
<gene>
    <name evidence="2" type="ORF">GCM10010502_28590</name>
    <name evidence="3" type="ORF">HS99_0020425</name>
</gene>
<dbReference type="RefSeq" id="WP_050366437.1">
    <property type="nucleotide sequence ID" value="NZ_BMUB01000005.1"/>
</dbReference>
<evidence type="ECO:0000313" key="4">
    <source>
        <dbReference type="Proteomes" id="UP000037395"/>
    </source>
</evidence>
<reference evidence="4" key="4">
    <citation type="submission" date="2016-08" db="EMBL/GenBank/DDBJ databases">
        <title>Sequencing, assembly and comparative genomics of S. aureofaciens ATCC 10762.</title>
        <authorList>
            <person name="Gradnigo J.S."/>
            <person name="Johnson N."/>
            <person name="Somerville G.A."/>
        </authorList>
    </citation>
    <scope>NUCLEOTIDE SEQUENCE [LARGE SCALE GENOMIC DNA]</scope>
    <source>
        <strain evidence="4">ATCC 10762 / DSM 40127 / CCM 3239 / JCM 4008 / LMG 5968 / NBRC 12843 / NCIMB 8234 / A-377</strain>
    </source>
</reference>
<protein>
    <submittedName>
        <fullName evidence="3">Uncharacterized protein</fullName>
    </submittedName>
</protein>
<accession>A0A1E7ND66</accession>
<reference evidence="3" key="3">
    <citation type="submission" date="2016-08" db="EMBL/GenBank/DDBJ databases">
        <title>Sequencing, Assembly and Comparative Genomics of S. aureofaciens ATCC 10762.</title>
        <authorList>
            <person name="Gradnigo J.S."/>
            <person name="Johnson N."/>
            <person name="Somerville G.A."/>
        </authorList>
    </citation>
    <scope>NUCLEOTIDE SEQUENCE [LARGE SCALE GENOMIC DNA]</scope>
    <source>
        <strain evidence="3">ATCC 10762</strain>
    </source>
</reference>
<dbReference type="GeneID" id="97485950"/>
<dbReference type="AlphaFoldDB" id="A0A1E7ND66"/>
<feature type="region of interest" description="Disordered" evidence="1">
    <location>
        <begin position="79"/>
        <end position="103"/>
    </location>
</feature>
<accession>A0A8H9HLJ8</accession>
<name>A0A1E7ND66_KITAU</name>
<evidence type="ECO:0000313" key="3">
    <source>
        <dbReference type="EMBL" id="OEV38627.1"/>
    </source>
</evidence>